<name>A0ABU7AN28_9TELE</name>
<evidence type="ECO:0000313" key="2">
    <source>
        <dbReference type="EMBL" id="MED6239099.1"/>
    </source>
</evidence>
<dbReference type="EMBL" id="JAHUTI010020845">
    <property type="protein sequence ID" value="MED6239099.1"/>
    <property type="molecule type" value="Genomic_DNA"/>
</dbReference>
<keyword evidence="1" id="KW-0175">Coiled coil</keyword>
<reference evidence="2 3" key="1">
    <citation type="submission" date="2021-07" db="EMBL/GenBank/DDBJ databases">
        <authorList>
            <person name="Palmer J.M."/>
        </authorList>
    </citation>
    <scope>NUCLEOTIDE SEQUENCE [LARGE SCALE GENOMIC DNA]</scope>
    <source>
        <strain evidence="2 3">AT_MEX2019</strain>
        <tissue evidence="2">Muscle</tissue>
    </source>
</reference>
<organism evidence="2 3">
    <name type="scientific">Ataeniobius toweri</name>
    <dbReference type="NCBI Taxonomy" id="208326"/>
    <lineage>
        <taxon>Eukaryota</taxon>
        <taxon>Metazoa</taxon>
        <taxon>Chordata</taxon>
        <taxon>Craniata</taxon>
        <taxon>Vertebrata</taxon>
        <taxon>Euteleostomi</taxon>
        <taxon>Actinopterygii</taxon>
        <taxon>Neopterygii</taxon>
        <taxon>Teleostei</taxon>
        <taxon>Neoteleostei</taxon>
        <taxon>Acanthomorphata</taxon>
        <taxon>Ovalentaria</taxon>
        <taxon>Atherinomorphae</taxon>
        <taxon>Cyprinodontiformes</taxon>
        <taxon>Goodeidae</taxon>
        <taxon>Ataeniobius</taxon>
    </lineage>
</organism>
<comment type="caution">
    <text evidence="2">The sequence shown here is derived from an EMBL/GenBank/DDBJ whole genome shotgun (WGS) entry which is preliminary data.</text>
</comment>
<protein>
    <recommendedName>
        <fullName evidence="4">Tektin</fullName>
    </recommendedName>
</protein>
<dbReference type="PANTHER" id="PTHR47147:SF1">
    <property type="entry name" value="SYNCOILIN"/>
    <property type="match status" value="1"/>
</dbReference>
<evidence type="ECO:0008006" key="4">
    <source>
        <dbReference type="Google" id="ProtNLM"/>
    </source>
</evidence>
<feature type="non-terminal residue" evidence="2">
    <location>
        <position position="1"/>
    </location>
</feature>
<gene>
    <name evidence="2" type="ORF">ATANTOWER_001733</name>
</gene>
<proteinExistence type="predicted"/>
<dbReference type="PANTHER" id="PTHR47147">
    <property type="entry name" value="SYNCOILIN"/>
    <property type="match status" value="1"/>
</dbReference>
<dbReference type="Proteomes" id="UP001345963">
    <property type="component" value="Unassembled WGS sequence"/>
</dbReference>
<dbReference type="InterPro" id="IPR027702">
    <property type="entry name" value="Syncoilin"/>
</dbReference>
<evidence type="ECO:0000256" key="1">
    <source>
        <dbReference type="SAM" id="Coils"/>
    </source>
</evidence>
<accession>A0ABU7AN28</accession>
<sequence>VLRKGPIRSHSRPERGRVLAWRDPPRWELYYQQAANTHGQQLKPENHFVMDRKQQVEDGNTIKSTEVLRNEDISQHHVQTDTETEAVFALYEPTSLSTLKMDQVGMKALGELFEYWIQQVSGLERARDKLIQELLALQEPMLQVVERLRGKLKEAKRLLTLAQLDYVAVHEEVQQVKRKLFTTARDCIQSQVTLAAQEYEVAQSGLTQEQLKASLHVLTHELSQLLDNHQNQLNSLRDQASKPRRSRTMSDVSQCRQASIRLQRRLSGSMMALEGWYEPRMAALLRRRQAGEEALRNCKGQVMDLKASLAPLRDDIRRLEVERSCLEKRITLMEIEMEERMADHKETVEKLQETLRELKLEFEVQKNFRTNLEQLTEGLKTELTFLRGRDEPRNISEEEEQLFISRG</sequence>
<evidence type="ECO:0000313" key="3">
    <source>
        <dbReference type="Proteomes" id="UP001345963"/>
    </source>
</evidence>
<keyword evidence="3" id="KW-1185">Reference proteome</keyword>
<feature type="coiled-coil region" evidence="1">
    <location>
        <begin position="309"/>
        <end position="368"/>
    </location>
</feature>